<dbReference type="InterPro" id="IPR058626">
    <property type="entry name" value="MdtA-like_b-barrel"/>
</dbReference>
<comment type="similarity">
    <text evidence="2">Belongs to the membrane fusion protein (MFP) (TC 8.A.1) family.</text>
</comment>
<dbReference type="Pfam" id="PF25944">
    <property type="entry name" value="Beta-barrel_RND"/>
    <property type="match status" value="1"/>
</dbReference>
<evidence type="ECO:0000313" key="8">
    <source>
        <dbReference type="EMBL" id="SQB99117.1"/>
    </source>
</evidence>
<keyword evidence="3" id="KW-0732">Signal</keyword>
<dbReference type="PROSITE" id="PS51257">
    <property type="entry name" value="PROKAR_LIPOPROTEIN"/>
    <property type="match status" value="1"/>
</dbReference>
<dbReference type="EMBL" id="UAWL01000006">
    <property type="protein sequence ID" value="SQB99117.1"/>
    <property type="molecule type" value="Genomic_DNA"/>
</dbReference>
<organism evidence="8 9">
    <name type="scientific">Helicobacter fennelliae</name>
    <dbReference type="NCBI Taxonomy" id="215"/>
    <lineage>
        <taxon>Bacteria</taxon>
        <taxon>Pseudomonadati</taxon>
        <taxon>Campylobacterota</taxon>
        <taxon>Epsilonproteobacteria</taxon>
        <taxon>Campylobacterales</taxon>
        <taxon>Helicobacteraceae</taxon>
        <taxon>Helicobacter</taxon>
    </lineage>
</organism>
<dbReference type="Gene3D" id="2.40.420.20">
    <property type="match status" value="1"/>
</dbReference>
<evidence type="ECO:0000259" key="7">
    <source>
        <dbReference type="Pfam" id="PF25967"/>
    </source>
</evidence>
<name>A0A2X3BBF6_9HELI</name>
<dbReference type="Pfam" id="PF25917">
    <property type="entry name" value="BSH_RND"/>
    <property type="match status" value="1"/>
</dbReference>
<protein>
    <submittedName>
        <fullName evidence="8">Toluene efflux pump periplasmic linker protein</fullName>
    </submittedName>
</protein>
<proteinExistence type="inferred from homology"/>
<feature type="signal peptide" evidence="3">
    <location>
        <begin position="1"/>
        <end position="18"/>
    </location>
</feature>
<evidence type="ECO:0000256" key="1">
    <source>
        <dbReference type="ARBA" id="ARBA00004196"/>
    </source>
</evidence>
<dbReference type="GO" id="GO:0022857">
    <property type="term" value="F:transmembrane transporter activity"/>
    <property type="evidence" value="ECO:0007669"/>
    <property type="project" value="InterPro"/>
</dbReference>
<reference evidence="8 9" key="1">
    <citation type="submission" date="2018-06" db="EMBL/GenBank/DDBJ databases">
        <authorList>
            <consortium name="Pathogen Informatics"/>
            <person name="Doyle S."/>
        </authorList>
    </citation>
    <scope>NUCLEOTIDE SEQUENCE [LARGE SCALE GENOMIC DNA]</scope>
    <source>
        <strain evidence="8 9">NCTC13102</strain>
    </source>
</reference>
<feature type="domain" description="Multidrug resistance protein MdtA-like beta-barrel" evidence="6">
    <location>
        <begin position="206"/>
        <end position="284"/>
    </location>
</feature>
<dbReference type="GO" id="GO:0046677">
    <property type="term" value="P:response to antibiotic"/>
    <property type="evidence" value="ECO:0007669"/>
    <property type="project" value="TreeGrafter"/>
</dbReference>
<dbReference type="Gene3D" id="2.40.50.100">
    <property type="match status" value="1"/>
</dbReference>
<evidence type="ECO:0000313" key="9">
    <source>
        <dbReference type="Proteomes" id="UP000250166"/>
    </source>
</evidence>
<dbReference type="GO" id="GO:0005886">
    <property type="term" value="C:plasma membrane"/>
    <property type="evidence" value="ECO:0007669"/>
    <property type="project" value="TreeGrafter"/>
</dbReference>
<comment type="subcellular location">
    <subcellularLocation>
        <location evidence="1">Cell envelope</location>
    </subcellularLocation>
</comment>
<dbReference type="InterPro" id="IPR006143">
    <property type="entry name" value="RND_pump_MFP"/>
</dbReference>
<dbReference type="Gene3D" id="2.40.30.170">
    <property type="match status" value="1"/>
</dbReference>
<dbReference type="Pfam" id="PF25967">
    <property type="entry name" value="RND-MFP_C"/>
    <property type="match status" value="1"/>
</dbReference>
<gene>
    <name evidence="8" type="primary">ttgA</name>
    <name evidence="8" type="ORF">NCTC13102_01591</name>
</gene>
<evidence type="ECO:0000259" key="5">
    <source>
        <dbReference type="Pfam" id="PF25917"/>
    </source>
</evidence>
<evidence type="ECO:0000259" key="4">
    <source>
        <dbReference type="Pfam" id="PF25876"/>
    </source>
</evidence>
<feature type="domain" description="Multidrug resistance protein MdtA-like alpha-helical hairpin" evidence="4">
    <location>
        <begin position="101"/>
        <end position="169"/>
    </location>
</feature>
<dbReference type="InterPro" id="IPR058625">
    <property type="entry name" value="MdtA-like_BSH"/>
</dbReference>
<dbReference type="Pfam" id="PF25876">
    <property type="entry name" value="HH_MFP_RND"/>
    <property type="match status" value="1"/>
</dbReference>
<accession>A0A2X3BBF6</accession>
<dbReference type="Proteomes" id="UP000250166">
    <property type="component" value="Unassembled WGS sequence"/>
</dbReference>
<feature type="chain" id="PRO_5016158973" evidence="3">
    <location>
        <begin position="19"/>
        <end position="375"/>
    </location>
</feature>
<dbReference type="InterPro" id="IPR058627">
    <property type="entry name" value="MdtA-like_C"/>
</dbReference>
<dbReference type="Gene3D" id="1.10.287.470">
    <property type="entry name" value="Helix hairpin bin"/>
    <property type="match status" value="1"/>
</dbReference>
<dbReference type="AlphaFoldDB" id="A0A2X3BBF6"/>
<evidence type="ECO:0000256" key="2">
    <source>
        <dbReference type="ARBA" id="ARBA00009477"/>
    </source>
</evidence>
<dbReference type="PANTHER" id="PTHR30158">
    <property type="entry name" value="ACRA/E-RELATED COMPONENT OF DRUG EFFLUX TRANSPORTER"/>
    <property type="match status" value="1"/>
</dbReference>
<dbReference type="RefSeq" id="WP_112058841.1">
    <property type="nucleotide sequence ID" value="NZ_UAWL01000006.1"/>
</dbReference>
<feature type="domain" description="Multidrug resistance protein MdtA-like barrel-sandwich hybrid" evidence="5">
    <location>
        <begin position="60"/>
        <end position="201"/>
    </location>
</feature>
<evidence type="ECO:0000256" key="3">
    <source>
        <dbReference type="SAM" id="SignalP"/>
    </source>
</evidence>
<dbReference type="SUPFAM" id="SSF111369">
    <property type="entry name" value="HlyD-like secretion proteins"/>
    <property type="match status" value="1"/>
</dbReference>
<feature type="domain" description="Multidrug resistance protein MdtA-like C-terminal permuted SH3" evidence="7">
    <location>
        <begin position="291"/>
        <end position="354"/>
    </location>
</feature>
<sequence length="375" mass="41767">MYVIKFFCAMLLGLVLFGACDTTHTSSETKEPLQVSSIAISPSTIDLSFEYPARLKSIQSVNIYARVEGELLEQKVKEGTIVKKGDVLFVIDPARYKNRVETAQGQYESALANLNRTSRDWARIQALHKQGIFTIDQYDTSLYNYNVAKASLQSAKATLEDAKLDLSYTRVIANADGIMGMRNYDVGNIIGRGRQDILTTITQLSPIYAEFAIPNEDYAVMKNLQGNIKVFVLQSNGKTYHEIGKIDFVDSVLDTQTTSIKARAIIQNTDYALMPNDFVRVRLEGFDLSDMICIPQSALMQDSRGSFVYIAQENTAQIRYVTPGRILSNKQTPQKQILILSGLKSGDRLITSHIAQLKNGAPIALTKESIPNNQK</sequence>
<dbReference type="GO" id="GO:0030313">
    <property type="term" value="C:cell envelope"/>
    <property type="evidence" value="ECO:0007669"/>
    <property type="project" value="UniProtKB-SubCell"/>
</dbReference>
<evidence type="ECO:0000259" key="6">
    <source>
        <dbReference type="Pfam" id="PF25944"/>
    </source>
</evidence>
<dbReference type="InterPro" id="IPR058624">
    <property type="entry name" value="MdtA-like_HH"/>
</dbReference>
<dbReference type="NCBIfam" id="TIGR01730">
    <property type="entry name" value="RND_mfp"/>
    <property type="match status" value="1"/>
</dbReference>